<dbReference type="InterPro" id="IPR007210">
    <property type="entry name" value="ABC_Gly_betaine_transp_sub-bd"/>
</dbReference>
<feature type="domain" description="ABC-type glycine betaine transport system substrate-binding" evidence="1">
    <location>
        <begin position="79"/>
        <end position="176"/>
    </location>
</feature>
<dbReference type="Proteomes" id="UP000193411">
    <property type="component" value="Unassembled WGS sequence"/>
</dbReference>
<name>A0A1Y2HEX4_9FUNG</name>
<evidence type="ECO:0000313" key="3">
    <source>
        <dbReference type="Proteomes" id="UP000193411"/>
    </source>
</evidence>
<dbReference type="AlphaFoldDB" id="A0A1Y2HEX4"/>
<accession>A0A1Y2HEX4</accession>
<dbReference type="SUPFAM" id="SSF53850">
    <property type="entry name" value="Periplasmic binding protein-like II"/>
    <property type="match status" value="1"/>
</dbReference>
<gene>
    <name evidence="2" type="ORF">BCR44DRAFT_224995</name>
</gene>
<dbReference type="GO" id="GO:0022857">
    <property type="term" value="F:transmembrane transporter activity"/>
    <property type="evidence" value="ECO:0007669"/>
    <property type="project" value="InterPro"/>
</dbReference>
<comment type="caution">
    <text evidence="2">The sequence shown here is derived from an EMBL/GenBank/DDBJ whole genome shotgun (WGS) entry which is preliminary data.</text>
</comment>
<protein>
    <recommendedName>
        <fullName evidence="1">ABC-type glycine betaine transport system substrate-binding domain-containing protein</fullName>
    </recommendedName>
</protein>
<dbReference type="Pfam" id="PF04069">
    <property type="entry name" value="OpuAC"/>
    <property type="match status" value="1"/>
</dbReference>
<keyword evidence="3" id="KW-1185">Reference proteome</keyword>
<sequence>MASPIATHRSKTRIATMTVAIVAALCILLLATAPTFVQSQTQRNVPACIPLETAKPFKWVGQRPEDPNIVTLQAPPATVLLEYNGWASANITGYLSAILLRDVMGVDAKLIEYRSSFNSYPRTAAGTVHVNVEVWAGAKISLYNRYIRQEQTVEDLGLIGYFGKTSWYINSAIADANPSLIFDSWRSFTQQNVLNFFPAAGTTTAGRTADNTKWICDPSKYSYCNNNGIFVPPQCQGGLFSSCKEFWHIGNDLSPLSV</sequence>
<dbReference type="GO" id="GO:0043190">
    <property type="term" value="C:ATP-binding cassette (ABC) transporter complex"/>
    <property type="evidence" value="ECO:0007669"/>
    <property type="project" value="InterPro"/>
</dbReference>
<proteinExistence type="predicted"/>
<evidence type="ECO:0000313" key="2">
    <source>
        <dbReference type="EMBL" id="ORZ33138.1"/>
    </source>
</evidence>
<evidence type="ECO:0000259" key="1">
    <source>
        <dbReference type="Pfam" id="PF04069"/>
    </source>
</evidence>
<organism evidence="2 3">
    <name type="scientific">Catenaria anguillulae PL171</name>
    <dbReference type="NCBI Taxonomy" id="765915"/>
    <lineage>
        <taxon>Eukaryota</taxon>
        <taxon>Fungi</taxon>
        <taxon>Fungi incertae sedis</taxon>
        <taxon>Blastocladiomycota</taxon>
        <taxon>Blastocladiomycetes</taxon>
        <taxon>Blastocladiales</taxon>
        <taxon>Catenariaceae</taxon>
        <taxon>Catenaria</taxon>
    </lineage>
</organism>
<dbReference type="EMBL" id="MCFL01000038">
    <property type="protein sequence ID" value="ORZ33138.1"/>
    <property type="molecule type" value="Genomic_DNA"/>
</dbReference>
<reference evidence="2 3" key="1">
    <citation type="submission" date="2016-07" db="EMBL/GenBank/DDBJ databases">
        <title>Pervasive Adenine N6-methylation of Active Genes in Fungi.</title>
        <authorList>
            <consortium name="DOE Joint Genome Institute"/>
            <person name="Mondo S.J."/>
            <person name="Dannebaum R.O."/>
            <person name="Kuo R.C."/>
            <person name="Labutti K."/>
            <person name="Haridas S."/>
            <person name="Kuo A."/>
            <person name="Salamov A."/>
            <person name="Ahrendt S.R."/>
            <person name="Lipzen A."/>
            <person name="Sullivan W."/>
            <person name="Andreopoulos W.B."/>
            <person name="Clum A."/>
            <person name="Lindquist E."/>
            <person name="Daum C."/>
            <person name="Ramamoorthy G.K."/>
            <person name="Gryganskyi A."/>
            <person name="Culley D."/>
            <person name="Magnuson J.K."/>
            <person name="James T.Y."/>
            <person name="O'Malley M.A."/>
            <person name="Stajich J.E."/>
            <person name="Spatafora J.W."/>
            <person name="Visel A."/>
            <person name="Grigoriev I.V."/>
        </authorList>
    </citation>
    <scope>NUCLEOTIDE SEQUENCE [LARGE SCALE GENOMIC DNA]</scope>
    <source>
        <strain evidence="2 3">PL171</strain>
    </source>
</reference>
<dbReference type="OrthoDB" id="71223at2759"/>